<gene>
    <name evidence="3" type="ORF">J2TS6_52460</name>
</gene>
<name>A0A920CC28_9BACL</name>
<comment type="caution">
    <text evidence="3">The sequence shown here is derived from an EMBL/GenBank/DDBJ whole genome shotgun (WGS) entry which is preliminary data.</text>
</comment>
<dbReference type="RefSeq" id="WP_160043399.1">
    <property type="nucleotide sequence ID" value="NZ_BORQ01000008.1"/>
</dbReference>
<feature type="domain" description="DUF58" evidence="2">
    <location>
        <begin position="213"/>
        <end position="364"/>
    </location>
</feature>
<sequence>MKATLNAKGAILRNARFWTVLSVWAASLLFVLFQGGKTSLMLLAMISILVLYLIAGGLGGIRRVHGRRALTAELDQGHALQAGEQVKVSLQFDVPGFLPMPYVVIREVMKRHNGETWSFEESVIPDFRGSGELTFQTPPLERGRYYFTETECVTEDIFGLVEHKGTFHVPGQFRVLPRTVPISDWKLVDRNSRLAGPQRSAASRRETTQINGVRDYVYGDRISRIHWNATAKTGSWKSKEFEYDSVPKIMVVLDAVAGHYTSDKQFELAVSTAASLIQYAAQKRMCLGLMTAGETPKCFTPTENAGELQRMMHHLVDVTADGFGELQPKLEKHARIFPSGCLLVLVSPKTGGKTLEALRWAGTRGYTPSHILVAPSGDNDKQGWVSMLRTAGTYGCSVSDLKDLPGALGGGVA</sequence>
<proteinExistence type="predicted"/>
<keyword evidence="1" id="KW-0812">Transmembrane</keyword>
<dbReference type="AlphaFoldDB" id="A0A920CC28"/>
<evidence type="ECO:0000256" key="1">
    <source>
        <dbReference type="SAM" id="Phobius"/>
    </source>
</evidence>
<dbReference type="PANTHER" id="PTHR34351:SF2">
    <property type="entry name" value="DUF58 DOMAIN-CONTAINING PROTEIN"/>
    <property type="match status" value="1"/>
</dbReference>
<dbReference type="EMBL" id="BORQ01000008">
    <property type="protein sequence ID" value="GIO34105.1"/>
    <property type="molecule type" value="Genomic_DNA"/>
</dbReference>
<keyword evidence="1" id="KW-1133">Transmembrane helix</keyword>
<evidence type="ECO:0000259" key="2">
    <source>
        <dbReference type="Pfam" id="PF01882"/>
    </source>
</evidence>
<keyword evidence="1" id="KW-0472">Membrane</keyword>
<feature type="transmembrane region" description="Helical" evidence="1">
    <location>
        <begin position="39"/>
        <end position="61"/>
    </location>
</feature>
<evidence type="ECO:0000313" key="3">
    <source>
        <dbReference type="EMBL" id="GIO34105.1"/>
    </source>
</evidence>
<feature type="transmembrane region" description="Helical" evidence="1">
    <location>
        <begin position="15"/>
        <end position="33"/>
    </location>
</feature>
<organism evidence="3 4">
    <name type="scientific">Paenibacillus albilobatus</name>
    <dbReference type="NCBI Taxonomy" id="2716884"/>
    <lineage>
        <taxon>Bacteria</taxon>
        <taxon>Bacillati</taxon>
        <taxon>Bacillota</taxon>
        <taxon>Bacilli</taxon>
        <taxon>Bacillales</taxon>
        <taxon>Paenibacillaceae</taxon>
        <taxon>Paenibacillus</taxon>
    </lineage>
</organism>
<keyword evidence="4" id="KW-1185">Reference proteome</keyword>
<dbReference type="Pfam" id="PF01882">
    <property type="entry name" value="DUF58"/>
    <property type="match status" value="1"/>
</dbReference>
<dbReference type="InterPro" id="IPR002881">
    <property type="entry name" value="DUF58"/>
</dbReference>
<reference evidence="3" key="1">
    <citation type="submission" date="2021-03" db="EMBL/GenBank/DDBJ databases">
        <title>Antimicrobial resistance genes in bacteria isolated from Japanese honey, and their potential for conferring macrolide and lincosamide resistance in the American foulbrood pathogen Paenibacillus larvae.</title>
        <authorList>
            <person name="Okamoto M."/>
            <person name="Kumagai M."/>
            <person name="Kanamori H."/>
            <person name="Takamatsu D."/>
        </authorList>
    </citation>
    <scope>NUCLEOTIDE SEQUENCE</scope>
    <source>
        <strain evidence="3">J2TS6</strain>
    </source>
</reference>
<protein>
    <recommendedName>
        <fullName evidence="2">DUF58 domain-containing protein</fullName>
    </recommendedName>
</protein>
<accession>A0A920CC28</accession>
<dbReference type="PANTHER" id="PTHR34351">
    <property type="entry name" value="SLR1927 PROTEIN-RELATED"/>
    <property type="match status" value="1"/>
</dbReference>
<dbReference type="Proteomes" id="UP000679779">
    <property type="component" value="Unassembled WGS sequence"/>
</dbReference>
<evidence type="ECO:0000313" key="4">
    <source>
        <dbReference type="Proteomes" id="UP000679779"/>
    </source>
</evidence>